<evidence type="ECO:0000256" key="2">
    <source>
        <dbReference type="ARBA" id="ARBA00022801"/>
    </source>
</evidence>
<dbReference type="EMBL" id="JAEPRQ010000009">
    <property type="protein sequence ID" value="MBK4217831.1"/>
    <property type="molecule type" value="Genomic_DNA"/>
</dbReference>
<keyword evidence="7" id="KW-1185">Reference proteome</keyword>
<keyword evidence="2" id="KW-0378">Hydrolase</keyword>
<protein>
    <submittedName>
        <fullName evidence="6">Metallophosphoesterase</fullName>
    </submittedName>
</protein>
<dbReference type="RefSeq" id="WP_200688970.1">
    <property type="nucleotide sequence ID" value="NZ_JAEPRQ010000009.1"/>
</dbReference>
<dbReference type="SUPFAM" id="SSF56300">
    <property type="entry name" value="Metallo-dependent phosphatases"/>
    <property type="match status" value="1"/>
</dbReference>
<dbReference type="Proteomes" id="UP000640485">
    <property type="component" value="Unassembled WGS sequence"/>
</dbReference>
<gene>
    <name evidence="6" type="ORF">JJJ17_18000</name>
</gene>
<evidence type="ECO:0000259" key="5">
    <source>
        <dbReference type="Pfam" id="PF00149"/>
    </source>
</evidence>
<evidence type="ECO:0000256" key="3">
    <source>
        <dbReference type="ARBA" id="ARBA00023004"/>
    </source>
</evidence>
<evidence type="ECO:0000256" key="1">
    <source>
        <dbReference type="ARBA" id="ARBA00022723"/>
    </source>
</evidence>
<keyword evidence="1" id="KW-0479">Metal-binding</keyword>
<dbReference type="AlphaFoldDB" id="A0A934VWA1"/>
<dbReference type="PANTHER" id="PTHR42988:SF2">
    <property type="entry name" value="CYCLIC NUCLEOTIDE PHOSPHODIESTERASE CBUA0032-RELATED"/>
    <property type="match status" value="1"/>
</dbReference>
<dbReference type="Pfam" id="PF00149">
    <property type="entry name" value="Metallophos"/>
    <property type="match status" value="1"/>
</dbReference>
<dbReference type="GO" id="GO:0016787">
    <property type="term" value="F:hydrolase activity"/>
    <property type="evidence" value="ECO:0007669"/>
    <property type="project" value="UniProtKB-KW"/>
</dbReference>
<evidence type="ECO:0000313" key="7">
    <source>
        <dbReference type="Proteomes" id="UP000640485"/>
    </source>
</evidence>
<dbReference type="Gene3D" id="3.60.21.10">
    <property type="match status" value="1"/>
</dbReference>
<reference evidence="6" key="1">
    <citation type="submission" date="2021-01" db="EMBL/GenBank/DDBJ databases">
        <title>Paracoccus amoyensis sp. nov., isolated from the surface seawater along the coast of Xiamen Island, China.</title>
        <authorList>
            <person name="Lyu L."/>
        </authorList>
    </citation>
    <scope>NUCLEOTIDE SEQUENCE</scope>
    <source>
        <strain evidence="6">MJ17</strain>
    </source>
</reference>
<name>A0A934VWA1_9RHOB</name>
<comment type="caution">
    <text evidence="6">The sequence shown here is derived from an EMBL/GenBank/DDBJ whole genome shotgun (WGS) entry which is preliminary data.</text>
</comment>
<dbReference type="PANTHER" id="PTHR42988">
    <property type="entry name" value="PHOSPHOHYDROLASE"/>
    <property type="match status" value="1"/>
</dbReference>
<organism evidence="6 7">
    <name type="scientific">Paracoccus caeni</name>
    <dbReference type="NCBI Taxonomy" id="657651"/>
    <lineage>
        <taxon>Bacteria</taxon>
        <taxon>Pseudomonadati</taxon>
        <taxon>Pseudomonadota</taxon>
        <taxon>Alphaproteobacteria</taxon>
        <taxon>Rhodobacterales</taxon>
        <taxon>Paracoccaceae</taxon>
        <taxon>Paracoccus</taxon>
    </lineage>
</organism>
<dbReference type="InterPro" id="IPR004843">
    <property type="entry name" value="Calcineurin-like_PHP"/>
</dbReference>
<feature type="domain" description="Calcineurin-like phosphoesterase" evidence="5">
    <location>
        <begin position="3"/>
        <end position="186"/>
    </location>
</feature>
<dbReference type="InterPro" id="IPR050884">
    <property type="entry name" value="CNP_phosphodiesterase-III"/>
</dbReference>
<keyword evidence="3" id="KW-0408">Iron</keyword>
<sequence length="283" mass="31386">MTRILHLSDLHFGFHRKELIGPLLDRINRARADIVVATGDLTHRGRPGQYEKAAEFLERITAPVMCVPGNHDVPLYNVPVRFLLPYSGYKQNISAELAPTMQSGQVRVLGLNSVDPFRVQRGVIREGQIGRVIGSLDPLSTNILALHHPLEQLPQVDKELSRRAPEALARLEQAGVHIVLSGHLHVWASDALLARTAHPKVLQIQVGTALCARLDDRQNEFAVLDIDGTELTVERHIAPMDQPDFQPPLIQRYSRASGIWEGFDQDSDIPILPGATETVFSTA</sequence>
<dbReference type="GO" id="GO:0046872">
    <property type="term" value="F:metal ion binding"/>
    <property type="evidence" value="ECO:0007669"/>
    <property type="project" value="UniProtKB-KW"/>
</dbReference>
<proteinExistence type="inferred from homology"/>
<comment type="similarity">
    <text evidence="4">Belongs to the cyclic nucleotide phosphodiesterase class-III family.</text>
</comment>
<evidence type="ECO:0000313" key="6">
    <source>
        <dbReference type="EMBL" id="MBK4217831.1"/>
    </source>
</evidence>
<dbReference type="InterPro" id="IPR029052">
    <property type="entry name" value="Metallo-depent_PP-like"/>
</dbReference>
<evidence type="ECO:0000256" key="4">
    <source>
        <dbReference type="ARBA" id="ARBA00025742"/>
    </source>
</evidence>
<accession>A0A934VWA1</accession>